<name>A0A226DMS0_FOLCA</name>
<dbReference type="CDD" id="cd00081">
    <property type="entry name" value="Hint"/>
    <property type="match status" value="1"/>
</dbReference>
<dbReference type="SUPFAM" id="SSF51294">
    <property type="entry name" value="Hedgehog/intein (Hint) domain"/>
    <property type="match status" value="1"/>
</dbReference>
<sequence length="715" mass="78302">MLRNLRQHFSRTNSNPSSSDPPPPYSSLLPLVTRIPGDDPTPKELALEVSQHADTVLISIKPPHGVIRPPVNICCVVDISGSMSEMATFRDETSGAVESDGLEILDLVKHAMKTVMATMTDSDTLSIVTFSSDARVDLAPTKMTQIGKDDATQVIDSMVTEGSTNLWGGLERGWDTIRGQGQGQVQGQIQSIFLFTDGLPNIIPPRGHLPMISQYLDKHGLPCAVNTFGFGYSLESELLDQISRMTDGSFTFIPDASFVGTAFINATANLYTVMATNAKVKVMSTSAVRVAGGHKNSVSTTWGTEIRVGNVHYDQSRDIILQTNSPDEKLVVILDYEIPAGGKKLNNEQESKIVAQENVLKLREIQHHKFRYHFIDTIYEELNESGPRNEAPANPSQILDGITVPMETAPADRSPMTIDLLKDIQGQVREALQPDYFSRWGRHYLFSLLAAHRDQLCNNFKDPGVQHYGAGALFQALRDNFDATFNLLPAPKPSRQGTRGDRGVNMNYYNNARGPCFHGDCIVPTADGFKKVADLSPGDMVATTPVGKSAARVTYIVRTVIPEGQTDLVVFPGGLKITPYHPVLHENGEWKFPGDIYPSQRIPCDAVYSIALDGSSSIVINWVSCVTLGHGVKGDVREHPYFGSELVIKDMEKAGGESAKLICKGIIRDPVSGLVCGMELEREGMEEMPCHVKICKIEDTPSFQPAVKGNDAVHR</sequence>
<dbReference type="InterPro" id="IPR002035">
    <property type="entry name" value="VWF_A"/>
</dbReference>
<dbReference type="Pfam" id="PF00092">
    <property type="entry name" value="VWA"/>
    <property type="match status" value="1"/>
</dbReference>
<dbReference type="InterPro" id="IPR036844">
    <property type="entry name" value="Hint_dom_sf"/>
</dbReference>
<dbReference type="Proteomes" id="UP000198287">
    <property type="component" value="Unassembled WGS sequence"/>
</dbReference>
<dbReference type="OMA" id="QVCNSFK"/>
<dbReference type="Gene3D" id="3.40.50.410">
    <property type="entry name" value="von Willebrand factor, type A domain"/>
    <property type="match status" value="1"/>
</dbReference>
<evidence type="ECO:0000259" key="2">
    <source>
        <dbReference type="PROSITE" id="PS50234"/>
    </source>
</evidence>
<accession>A0A226DMS0</accession>
<dbReference type="GO" id="GO:0032991">
    <property type="term" value="C:protein-containing complex"/>
    <property type="evidence" value="ECO:0007669"/>
    <property type="project" value="UniProtKB-ARBA"/>
</dbReference>
<dbReference type="Pfam" id="PF14624">
    <property type="entry name" value="Vwaint"/>
    <property type="match status" value="1"/>
</dbReference>
<evidence type="ECO:0000313" key="4">
    <source>
        <dbReference type="Proteomes" id="UP000198287"/>
    </source>
</evidence>
<dbReference type="PANTHER" id="PTHR10579:SF156">
    <property type="entry name" value="VWFA DOMAIN-CONTAINING PROTEIN"/>
    <property type="match status" value="1"/>
</dbReference>
<dbReference type="OrthoDB" id="299997at2759"/>
<comment type="caution">
    <text evidence="3">The sequence shown here is derived from an EMBL/GenBank/DDBJ whole genome shotgun (WGS) entry which is preliminary data.</text>
</comment>
<dbReference type="PANTHER" id="PTHR10579">
    <property type="entry name" value="CALCIUM-ACTIVATED CHLORIDE CHANNEL REGULATOR"/>
    <property type="match status" value="1"/>
</dbReference>
<keyword evidence="4" id="KW-1185">Reference proteome</keyword>
<dbReference type="InterPro" id="IPR032838">
    <property type="entry name" value="Vwaint_dom"/>
</dbReference>
<dbReference type="InterPro" id="IPR036465">
    <property type="entry name" value="vWFA_dom_sf"/>
</dbReference>
<protein>
    <submittedName>
        <fullName evidence="3">Uncharacterized protein YfbK</fullName>
    </submittedName>
</protein>
<dbReference type="SMART" id="SM00327">
    <property type="entry name" value="VWA"/>
    <property type="match status" value="1"/>
</dbReference>
<dbReference type="AlphaFoldDB" id="A0A226DMS0"/>
<feature type="region of interest" description="Disordered" evidence="1">
    <location>
        <begin position="1"/>
        <end position="27"/>
    </location>
</feature>
<dbReference type="InterPro" id="IPR039510">
    <property type="entry name" value="Vint_dom"/>
</dbReference>
<dbReference type="SUPFAM" id="SSF53300">
    <property type="entry name" value="vWA-like"/>
    <property type="match status" value="1"/>
</dbReference>
<organism evidence="3 4">
    <name type="scientific">Folsomia candida</name>
    <name type="common">Springtail</name>
    <dbReference type="NCBI Taxonomy" id="158441"/>
    <lineage>
        <taxon>Eukaryota</taxon>
        <taxon>Metazoa</taxon>
        <taxon>Ecdysozoa</taxon>
        <taxon>Arthropoda</taxon>
        <taxon>Hexapoda</taxon>
        <taxon>Collembola</taxon>
        <taxon>Entomobryomorpha</taxon>
        <taxon>Isotomoidea</taxon>
        <taxon>Isotomidae</taxon>
        <taxon>Proisotominae</taxon>
        <taxon>Folsomia</taxon>
    </lineage>
</organism>
<dbReference type="EMBL" id="LNIX01000016">
    <property type="protein sequence ID" value="OXA45957.1"/>
    <property type="molecule type" value="Genomic_DNA"/>
</dbReference>
<dbReference type="Gene3D" id="2.170.16.10">
    <property type="entry name" value="Hedgehog/Intein (Hint) domain"/>
    <property type="match status" value="1"/>
</dbReference>
<dbReference type="STRING" id="158441.A0A226DMS0"/>
<dbReference type="PROSITE" id="PS50234">
    <property type="entry name" value="VWFA"/>
    <property type="match status" value="1"/>
</dbReference>
<evidence type="ECO:0000313" key="3">
    <source>
        <dbReference type="EMBL" id="OXA45957.1"/>
    </source>
</evidence>
<feature type="domain" description="VWFA" evidence="2">
    <location>
        <begin position="72"/>
        <end position="267"/>
    </location>
</feature>
<dbReference type="Pfam" id="PF14623">
    <property type="entry name" value="Vint"/>
    <property type="match status" value="1"/>
</dbReference>
<reference evidence="3 4" key="1">
    <citation type="submission" date="2015-12" db="EMBL/GenBank/DDBJ databases">
        <title>The genome of Folsomia candida.</title>
        <authorList>
            <person name="Faddeeva A."/>
            <person name="Derks M.F."/>
            <person name="Anvar Y."/>
            <person name="Smit S."/>
            <person name="Van Straalen N."/>
            <person name="Roelofs D."/>
        </authorList>
    </citation>
    <scope>NUCLEOTIDE SEQUENCE [LARGE SCALE GENOMIC DNA]</scope>
    <source>
        <strain evidence="3 4">VU population</strain>
        <tissue evidence="3">Whole body</tissue>
    </source>
</reference>
<evidence type="ECO:0000256" key="1">
    <source>
        <dbReference type="SAM" id="MobiDB-lite"/>
    </source>
</evidence>
<gene>
    <name evidence="3" type="ORF">Fcan01_19139</name>
</gene>
<dbReference type="InterPro" id="IPR051266">
    <property type="entry name" value="CLCR"/>
</dbReference>
<proteinExistence type="predicted"/>